<evidence type="ECO:0000313" key="2">
    <source>
        <dbReference type="Proteomes" id="UP001046870"/>
    </source>
</evidence>
<comment type="caution">
    <text evidence="1">The sequence shown here is derived from an EMBL/GenBank/DDBJ whole genome shotgun (WGS) entry which is preliminary data.</text>
</comment>
<proteinExistence type="predicted"/>
<evidence type="ECO:0000313" key="1">
    <source>
        <dbReference type="EMBL" id="KAG7469645.1"/>
    </source>
</evidence>
<name>A0A9D3PWG6_MEGAT</name>
<accession>A0A9D3PWG6</accession>
<sequence>MMDSDKYLESPTSVCFEKKTVFSAGQDLASIRGKGFVHPETIHDTDVWEWKAPDFSPKLYRSLCLPQKKNENRRPALFVSNSRETLQGLNRVSQIVLPEIHPRKEQPFTLRYRPPDALEAKLTFVRTGKYPSLTYTDPKPHDFRQYADDMPEMVFTLEKDPGNLNFKSRHLSTIGGISSLGDVHQRASMRQFDTFKPSEPKWDTQLILPRRPWPPKSASYTRHRRRKGVHSALMDRVEEKLTISWKNR</sequence>
<organism evidence="1 2">
    <name type="scientific">Megalops atlanticus</name>
    <name type="common">Tarpon</name>
    <name type="synonym">Clupea gigantea</name>
    <dbReference type="NCBI Taxonomy" id="7932"/>
    <lineage>
        <taxon>Eukaryota</taxon>
        <taxon>Metazoa</taxon>
        <taxon>Chordata</taxon>
        <taxon>Craniata</taxon>
        <taxon>Vertebrata</taxon>
        <taxon>Euteleostomi</taxon>
        <taxon>Actinopterygii</taxon>
        <taxon>Neopterygii</taxon>
        <taxon>Teleostei</taxon>
        <taxon>Elopiformes</taxon>
        <taxon>Megalopidae</taxon>
        <taxon>Megalops</taxon>
    </lineage>
</organism>
<protein>
    <submittedName>
        <fullName evidence="1">Uncharacterized protein</fullName>
    </submittedName>
</protein>
<gene>
    <name evidence="1" type="ORF">MATL_G00131030</name>
</gene>
<dbReference type="OrthoDB" id="5947521at2759"/>
<keyword evidence="2" id="KW-1185">Reference proteome</keyword>
<dbReference type="EMBL" id="JAFDVH010000010">
    <property type="protein sequence ID" value="KAG7469645.1"/>
    <property type="molecule type" value="Genomic_DNA"/>
</dbReference>
<reference evidence="1" key="1">
    <citation type="submission" date="2021-01" db="EMBL/GenBank/DDBJ databases">
        <authorList>
            <person name="Zahm M."/>
            <person name="Roques C."/>
            <person name="Cabau C."/>
            <person name="Klopp C."/>
            <person name="Donnadieu C."/>
            <person name="Jouanno E."/>
            <person name="Lampietro C."/>
            <person name="Louis A."/>
            <person name="Herpin A."/>
            <person name="Echchiki A."/>
            <person name="Berthelot C."/>
            <person name="Parey E."/>
            <person name="Roest-Crollius H."/>
            <person name="Braasch I."/>
            <person name="Postlethwait J."/>
            <person name="Bobe J."/>
            <person name="Montfort J."/>
            <person name="Bouchez O."/>
            <person name="Begum T."/>
            <person name="Mejri S."/>
            <person name="Adams A."/>
            <person name="Chen W.-J."/>
            <person name="Guiguen Y."/>
        </authorList>
    </citation>
    <scope>NUCLEOTIDE SEQUENCE</scope>
    <source>
        <strain evidence="1">YG-15Mar2019-1</strain>
        <tissue evidence="1">Brain</tissue>
    </source>
</reference>
<dbReference type="AlphaFoldDB" id="A0A9D3PWG6"/>
<dbReference type="Proteomes" id="UP001046870">
    <property type="component" value="Chromosome 10"/>
</dbReference>